<reference evidence="1 2" key="1">
    <citation type="submission" date="2012-05" db="EMBL/GenBank/DDBJ databases">
        <title>Recombination and specialization in a pathogen metapopulation.</title>
        <authorList>
            <person name="Gardiner A."/>
            <person name="Kemen E."/>
            <person name="Schultz-Larsen T."/>
            <person name="MacLean D."/>
            <person name="Van Oosterhout C."/>
            <person name="Jones J.D.G."/>
        </authorList>
    </citation>
    <scope>NUCLEOTIDE SEQUENCE [LARGE SCALE GENOMIC DNA]</scope>
    <source>
        <strain evidence="1 2">Ac Nc2</strain>
    </source>
</reference>
<dbReference type="Proteomes" id="UP000053237">
    <property type="component" value="Unassembled WGS sequence"/>
</dbReference>
<keyword evidence="2" id="KW-1185">Reference proteome</keyword>
<name>A0A024FTK2_9STRA</name>
<sequence length="162" mass="18677">MVVRCGSASLLGRTYQCQLPLLFGLKKLLSNPFQYGQQPAVCHLRMVHELFDSFMMAQRAQISFKSTDIFDVAAEIDFDNYLHQLESLLLECMHAPPHSDGFSCSSLVRMVLRKERIFSYPPNVFNDVKPWRVYNLSVVMCIHILYTDTTFLIIRNASYVCI</sequence>
<dbReference type="InParanoid" id="A0A024FTK2"/>
<evidence type="ECO:0000313" key="1">
    <source>
        <dbReference type="EMBL" id="CCI10361.1"/>
    </source>
</evidence>
<dbReference type="EMBL" id="CAIX01000225">
    <property type="protein sequence ID" value="CCI10361.1"/>
    <property type="molecule type" value="Genomic_DNA"/>
</dbReference>
<organism evidence="1 2">
    <name type="scientific">Albugo candida</name>
    <dbReference type="NCBI Taxonomy" id="65357"/>
    <lineage>
        <taxon>Eukaryota</taxon>
        <taxon>Sar</taxon>
        <taxon>Stramenopiles</taxon>
        <taxon>Oomycota</taxon>
        <taxon>Peronosporomycetes</taxon>
        <taxon>Albuginales</taxon>
        <taxon>Albuginaceae</taxon>
        <taxon>Albugo</taxon>
    </lineage>
</organism>
<protein>
    <submittedName>
        <fullName evidence="1">Uncharacterized protein</fullName>
    </submittedName>
</protein>
<gene>
    <name evidence="1" type="ORF">BN9_095370</name>
</gene>
<evidence type="ECO:0000313" key="2">
    <source>
        <dbReference type="Proteomes" id="UP000053237"/>
    </source>
</evidence>
<comment type="caution">
    <text evidence="1">The sequence shown here is derived from an EMBL/GenBank/DDBJ whole genome shotgun (WGS) entry which is preliminary data.</text>
</comment>
<dbReference type="AlphaFoldDB" id="A0A024FTK2"/>
<proteinExistence type="predicted"/>
<accession>A0A024FTK2</accession>